<name>A0A4C1UM53_EUMVA</name>
<accession>A0A4C1UM53</accession>
<dbReference type="AlphaFoldDB" id="A0A4C1UM53"/>
<comment type="caution">
    <text evidence="1">The sequence shown here is derived from an EMBL/GenBank/DDBJ whole genome shotgun (WGS) entry which is preliminary data.</text>
</comment>
<evidence type="ECO:0000313" key="2">
    <source>
        <dbReference type="Proteomes" id="UP000299102"/>
    </source>
</evidence>
<protein>
    <submittedName>
        <fullName evidence="1">Uncharacterized protein</fullName>
    </submittedName>
</protein>
<reference evidence="1 2" key="1">
    <citation type="journal article" date="2019" name="Commun. Biol.">
        <title>The bagworm genome reveals a unique fibroin gene that provides high tensile strength.</title>
        <authorList>
            <person name="Kono N."/>
            <person name="Nakamura H."/>
            <person name="Ohtoshi R."/>
            <person name="Tomita M."/>
            <person name="Numata K."/>
            <person name="Arakawa K."/>
        </authorList>
    </citation>
    <scope>NUCLEOTIDE SEQUENCE [LARGE SCALE GENOMIC DNA]</scope>
</reference>
<keyword evidence="2" id="KW-1185">Reference proteome</keyword>
<organism evidence="1 2">
    <name type="scientific">Eumeta variegata</name>
    <name type="common">Bagworm moth</name>
    <name type="synonym">Eumeta japonica</name>
    <dbReference type="NCBI Taxonomy" id="151549"/>
    <lineage>
        <taxon>Eukaryota</taxon>
        <taxon>Metazoa</taxon>
        <taxon>Ecdysozoa</taxon>
        <taxon>Arthropoda</taxon>
        <taxon>Hexapoda</taxon>
        <taxon>Insecta</taxon>
        <taxon>Pterygota</taxon>
        <taxon>Neoptera</taxon>
        <taxon>Endopterygota</taxon>
        <taxon>Lepidoptera</taxon>
        <taxon>Glossata</taxon>
        <taxon>Ditrysia</taxon>
        <taxon>Tineoidea</taxon>
        <taxon>Psychidae</taxon>
        <taxon>Oiketicinae</taxon>
        <taxon>Eumeta</taxon>
    </lineage>
</organism>
<gene>
    <name evidence="1" type="ORF">EVAR_15950_1</name>
</gene>
<dbReference type="Proteomes" id="UP000299102">
    <property type="component" value="Unassembled WGS sequence"/>
</dbReference>
<sequence>MEFDLPHKALSLPNPLAHVLDYFVPASFNTIILLASHIETVPHPPLLRIDPLVLLVLIMERVVRVVGAGTKQ</sequence>
<proteinExistence type="predicted"/>
<evidence type="ECO:0000313" key="1">
    <source>
        <dbReference type="EMBL" id="GBP27177.1"/>
    </source>
</evidence>
<dbReference type="EMBL" id="BGZK01000190">
    <property type="protein sequence ID" value="GBP27177.1"/>
    <property type="molecule type" value="Genomic_DNA"/>
</dbReference>